<protein>
    <recommendedName>
        <fullName evidence="3">Protein kinase domain-containing protein</fullName>
    </recommendedName>
</protein>
<dbReference type="GO" id="GO:0007005">
    <property type="term" value="P:mitochondrion organization"/>
    <property type="evidence" value="ECO:0007669"/>
    <property type="project" value="TreeGrafter"/>
</dbReference>
<dbReference type="AlphaFoldDB" id="A0A1Y1MAX0"/>
<dbReference type="SUPFAM" id="SSF56112">
    <property type="entry name" value="Protein kinase-like (PK-like)"/>
    <property type="match status" value="1"/>
</dbReference>
<keyword evidence="2" id="KW-0812">Transmembrane</keyword>
<dbReference type="SMART" id="SM00220">
    <property type="entry name" value="S_TKc"/>
    <property type="match status" value="1"/>
</dbReference>
<reference evidence="5" key="3">
    <citation type="submission" date="2019-08" db="EMBL/GenBank/DDBJ databases">
        <authorList>
            <consortium name="Photinus pyralis genome working group"/>
            <person name="Fallon T.R."/>
            <person name="Sander Lower S.E."/>
            <person name="Weng J.-K."/>
        </authorList>
    </citation>
    <scope>NUCLEOTIDE SEQUENCE</scope>
    <source>
        <strain evidence="5">1611_PpyrPB1</strain>
        <tissue evidence="5">Whole body</tissue>
    </source>
</reference>
<dbReference type="Pfam" id="PF03109">
    <property type="entry name" value="ABC1"/>
    <property type="match status" value="1"/>
</dbReference>
<dbReference type="GO" id="GO:0055088">
    <property type="term" value="P:lipid homeostasis"/>
    <property type="evidence" value="ECO:0007669"/>
    <property type="project" value="TreeGrafter"/>
</dbReference>
<reference evidence="5 6" key="2">
    <citation type="journal article" date="2018" name="Elife">
        <title>Firefly genomes illuminate parallel origins of bioluminescence in beetles.</title>
        <authorList>
            <person name="Fallon T.R."/>
            <person name="Lower S.E."/>
            <person name="Chang C.H."/>
            <person name="Bessho-Uehara M."/>
            <person name="Martin G.J."/>
            <person name="Bewick A.J."/>
            <person name="Behringer M."/>
            <person name="Debat H.J."/>
            <person name="Wong I."/>
            <person name="Day J.C."/>
            <person name="Suvorov A."/>
            <person name="Silva C.J."/>
            <person name="Stanger-Hall K.F."/>
            <person name="Hall D.W."/>
            <person name="Schmitz R.J."/>
            <person name="Nelson D.R."/>
            <person name="Lewis S.M."/>
            <person name="Shigenobu S."/>
            <person name="Bybee S.M."/>
            <person name="Larracuente A.M."/>
            <person name="Oba Y."/>
            <person name="Weng J.K."/>
        </authorList>
    </citation>
    <scope>NUCLEOTIDE SEQUENCE [LARGE SCALE GENOMIC DNA]</scope>
    <source>
        <strain evidence="5">1611_PpyrPB1</strain>
        <tissue evidence="5">Whole body</tissue>
    </source>
</reference>
<evidence type="ECO:0000256" key="2">
    <source>
        <dbReference type="SAM" id="Phobius"/>
    </source>
</evidence>
<dbReference type="InParanoid" id="A0A1Y1MAX0"/>
<dbReference type="InterPro" id="IPR000719">
    <property type="entry name" value="Prot_kinase_dom"/>
</dbReference>
<evidence type="ECO:0000256" key="1">
    <source>
        <dbReference type="ARBA" id="ARBA00009670"/>
    </source>
</evidence>
<dbReference type="EMBL" id="VVIM01000002">
    <property type="protein sequence ID" value="KAB0801873.1"/>
    <property type="molecule type" value="Genomic_DNA"/>
</dbReference>
<dbReference type="CDD" id="cd13969">
    <property type="entry name" value="ADCK1-like"/>
    <property type="match status" value="1"/>
</dbReference>
<dbReference type="GO" id="GO:0005524">
    <property type="term" value="F:ATP binding"/>
    <property type="evidence" value="ECO:0007669"/>
    <property type="project" value="InterPro"/>
</dbReference>
<name>A0A1Y1MAX0_PHOPY</name>
<evidence type="ECO:0000313" key="6">
    <source>
        <dbReference type="Proteomes" id="UP000327044"/>
    </source>
</evidence>
<evidence type="ECO:0000313" key="4">
    <source>
        <dbReference type="EMBL" id="JAV82751.1"/>
    </source>
</evidence>
<evidence type="ECO:0000259" key="3">
    <source>
        <dbReference type="SMART" id="SM00220"/>
    </source>
</evidence>
<reference evidence="4" key="1">
    <citation type="journal article" date="2016" name="Sci. Rep.">
        <title>Molecular characterization of firefly nuptial gifts: a multi-omics approach sheds light on postcopulatory sexual selection.</title>
        <authorList>
            <person name="Al-Wathiqui N."/>
            <person name="Fallon T.R."/>
            <person name="South A."/>
            <person name="Weng J.K."/>
            <person name="Lewis S.M."/>
        </authorList>
    </citation>
    <scope>NUCLEOTIDE SEQUENCE</scope>
</reference>
<gene>
    <name evidence="5" type="ORF">PPYR_04059</name>
</gene>
<dbReference type="InterPro" id="IPR045307">
    <property type="entry name" value="ADCK1_dom"/>
</dbReference>
<dbReference type="GO" id="GO:0005743">
    <property type="term" value="C:mitochondrial inner membrane"/>
    <property type="evidence" value="ECO:0007669"/>
    <property type="project" value="TreeGrafter"/>
</dbReference>
<dbReference type="GO" id="GO:0004672">
    <property type="term" value="F:protein kinase activity"/>
    <property type="evidence" value="ECO:0007669"/>
    <property type="project" value="InterPro"/>
</dbReference>
<sequence length="525" mass="60393">MNRFKFRTILKYGALGGLAVGTFFSLRTNDYQVDSIGVVRLSRAAAAVFDITSVYKKKLYKSDLDKNSQEYHALTSSCHKEAAEKLLQLCCTNKGVYIKVGQHIAALDYLVPEEYVQTMKILHSQAPSSTIQDVYKVLKEDLKRNPHEIFKSIELEPLGTASLAQVHKAVLHDGTTLAIKVQHAYVQGNSRVDMKTMEILVKIVSWLFPDFKFQWLVDETKKNLPKELNFEEEGKNAEKISESFQHYEWLKVPKIRWDLTTPRVLTMEYLEGGQVNDLKYIKDNDINPYEVTEKLGKLYSEMIFLNGFVHSDPHPGNILVRNSNNSCEVVLLDHGLYATLSKEFRVSYSNLWLSILNSDRVAMRTYSDKLGIHGDLYGLFACMVTGRSWESIMHGIDKRQRTAEDADKMKKVLPRYLPQISGILENVNRQMLLIFKTNDLIRGIEHTLHTDSRKAAFKVMTQCCIKSIYQDKLDVSQSRFQKLKVRIVEKWLLFKISVYYILLNLTNLYSIVINVGRKPLQIIES</sequence>
<comment type="similarity">
    <text evidence="1">Belongs to the protein kinase superfamily. ADCK protein kinase family.</text>
</comment>
<proteinExistence type="inferred from homology"/>
<feature type="transmembrane region" description="Helical" evidence="2">
    <location>
        <begin position="491"/>
        <end position="512"/>
    </location>
</feature>
<dbReference type="PANTHER" id="PTHR43173">
    <property type="entry name" value="ABC1 FAMILY PROTEIN"/>
    <property type="match status" value="1"/>
</dbReference>
<dbReference type="EMBL" id="GEZM01036375">
    <property type="protein sequence ID" value="JAV82751.1"/>
    <property type="molecule type" value="Transcribed_RNA"/>
</dbReference>
<dbReference type="Proteomes" id="UP000327044">
    <property type="component" value="Unassembled WGS sequence"/>
</dbReference>
<dbReference type="InterPro" id="IPR051130">
    <property type="entry name" value="Mito_struct-func_regulator"/>
</dbReference>
<keyword evidence="6" id="KW-1185">Reference proteome</keyword>
<dbReference type="FunCoup" id="A0A1Y1MAX0">
    <property type="interactions" value="822"/>
</dbReference>
<keyword evidence="2" id="KW-0472">Membrane</keyword>
<accession>A0A1Y1MAX0</accession>
<keyword evidence="2" id="KW-1133">Transmembrane helix</keyword>
<dbReference type="InterPro" id="IPR004147">
    <property type="entry name" value="ABC1_dom"/>
</dbReference>
<dbReference type="Gene3D" id="1.10.510.10">
    <property type="entry name" value="Transferase(Phosphotransferase) domain 1"/>
    <property type="match status" value="1"/>
</dbReference>
<feature type="domain" description="Protein kinase" evidence="3">
    <location>
        <begin position="152"/>
        <end position="465"/>
    </location>
</feature>
<organism evidence="4">
    <name type="scientific">Photinus pyralis</name>
    <name type="common">Common eastern firefly</name>
    <name type="synonym">Lampyris pyralis</name>
    <dbReference type="NCBI Taxonomy" id="7054"/>
    <lineage>
        <taxon>Eukaryota</taxon>
        <taxon>Metazoa</taxon>
        <taxon>Ecdysozoa</taxon>
        <taxon>Arthropoda</taxon>
        <taxon>Hexapoda</taxon>
        <taxon>Insecta</taxon>
        <taxon>Pterygota</taxon>
        <taxon>Neoptera</taxon>
        <taxon>Endopterygota</taxon>
        <taxon>Coleoptera</taxon>
        <taxon>Polyphaga</taxon>
        <taxon>Elateriformia</taxon>
        <taxon>Elateroidea</taxon>
        <taxon>Lampyridae</taxon>
        <taxon>Lampyrinae</taxon>
        <taxon>Photinus</taxon>
    </lineage>
</organism>
<dbReference type="PANTHER" id="PTHR43173:SF19">
    <property type="entry name" value="AARF DOMAIN-CONTAINING PROTEIN KINASE 1"/>
    <property type="match status" value="1"/>
</dbReference>
<dbReference type="InterPro" id="IPR011009">
    <property type="entry name" value="Kinase-like_dom_sf"/>
</dbReference>
<dbReference type="OrthoDB" id="427480at2759"/>
<evidence type="ECO:0000313" key="5">
    <source>
        <dbReference type="EMBL" id="KAB0801873.1"/>
    </source>
</evidence>